<keyword evidence="4" id="KW-1185">Reference proteome</keyword>
<feature type="region of interest" description="Disordered" evidence="1">
    <location>
        <begin position="63"/>
        <end position="85"/>
    </location>
</feature>
<accession>A0A0D6EHA3</accession>
<dbReference type="InterPro" id="IPR039961">
    <property type="entry name" value="Nuo9.5"/>
</dbReference>
<evidence type="ECO:0000313" key="3">
    <source>
        <dbReference type="EMBL" id="CEQ38965.1"/>
    </source>
</evidence>
<dbReference type="EMBL" id="CENE01000001">
    <property type="protein sequence ID" value="CEQ38965.1"/>
    <property type="molecule type" value="Genomic_DNA"/>
</dbReference>
<dbReference type="OrthoDB" id="2093409at2759"/>
<dbReference type="Proteomes" id="UP000243876">
    <property type="component" value="Unassembled WGS sequence"/>
</dbReference>
<dbReference type="PANTHER" id="PTHR38488:SF1">
    <property type="entry name" value="OXIDOREDUCTASE 9.5 KDA SUBUNIT, PUTATIVE (AFU_ORTHOLOGUE AFUA_5G08980)-RELATED"/>
    <property type="match status" value="1"/>
</dbReference>
<organism evidence="3 4">
    <name type="scientific">Sporidiobolus salmonicolor</name>
    <name type="common">Yeast-like fungus</name>
    <name type="synonym">Sporobolomyces salmonicolor</name>
    <dbReference type="NCBI Taxonomy" id="5005"/>
    <lineage>
        <taxon>Eukaryota</taxon>
        <taxon>Fungi</taxon>
        <taxon>Dikarya</taxon>
        <taxon>Basidiomycota</taxon>
        <taxon>Pucciniomycotina</taxon>
        <taxon>Microbotryomycetes</taxon>
        <taxon>Sporidiobolales</taxon>
        <taxon>Sporidiobolaceae</taxon>
        <taxon>Sporobolomyces</taxon>
    </lineage>
</organism>
<protein>
    <submittedName>
        <fullName evidence="3">SPOSA6832_00457-mRNA-1:cds</fullName>
    </submittedName>
</protein>
<proteinExistence type="predicted"/>
<dbReference type="AlphaFoldDB" id="A0A0D6EHA3"/>
<evidence type="ECO:0000313" key="4">
    <source>
        <dbReference type="Proteomes" id="UP000243876"/>
    </source>
</evidence>
<dbReference type="PANTHER" id="PTHR38488">
    <property type="entry name" value="OXIDOREDUCTASE 9.5 KDA SUBUNIT, PUTATIVE (AFU_ORTHOLOGUE AFUA_5G08980)-RELATED"/>
    <property type="match status" value="1"/>
</dbReference>
<name>A0A0D6EHA3_SPOSA</name>
<reference evidence="4" key="1">
    <citation type="submission" date="2015-02" db="EMBL/GenBank/DDBJ databases">
        <authorList>
            <person name="Gon?alves P."/>
        </authorList>
    </citation>
    <scope>NUCLEOTIDE SEQUENCE [LARGE SCALE GENOMIC DNA]</scope>
</reference>
<keyword evidence="2" id="KW-1133">Transmembrane helix</keyword>
<dbReference type="CDD" id="cd22903">
    <property type="entry name" value="NI9M"/>
    <property type="match status" value="1"/>
</dbReference>
<sequence>MASVSLLGPFRNTYKYLQRQAHEKPALFYAVILGVIGPAAVVTVPEVRKRFFGWKPAERPPTSYPLPARPREATEGYEDGWKLSA</sequence>
<evidence type="ECO:0000256" key="2">
    <source>
        <dbReference type="SAM" id="Phobius"/>
    </source>
</evidence>
<feature type="transmembrane region" description="Helical" evidence="2">
    <location>
        <begin position="26"/>
        <end position="45"/>
    </location>
</feature>
<keyword evidence="2" id="KW-0472">Membrane</keyword>
<gene>
    <name evidence="3" type="primary">SPOSA6832_00457</name>
</gene>
<evidence type="ECO:0000256" key="1">
    <source>
        <dbReference type="SAM" id="MobiDB-lite"/>
    </source>
</evidence>
<keyword evidence="2" id="KW-0812">Transmembrane</keyword>